<evidence type="ECO:0000259" key="4">
    <source>
        <dbReference type="PROSITE" id="PS50042"/>
    </source>
</evidence>
<accession>A0ABP4C8R9</accession>
<dbReference type="InterPro" id="IPR036390">
    <property type="entry name" value="WH_DNA-bd_sf"/>
</dbReference>
<keyword evidence="1" id="KW-0805">Transcription regulation</keyword>
<dbReference type="Pfam" id="PF13545">
    <property type="entry name" value="HTH_Crp_2"/>
    <property type="match status" value="1"/>
</dbReference>
<keyword evidence="6" id="KW-1185">Reference proteome</keyword>
<dbReference type="Proteomes" id="UP001500665">
    <property type="component" value="Unassembled WGS sequence"/>
</dbReference>
<gene>
    <name evidence="5" type="ORF">GCM10009550_57660</name>
</gene>
<name>A0ABP4C8R9_9ACTN</name>
<dbReference type="RefSeq" id="WP_344244148.1">
    <property type="nucleotide sequence ID" value="NZ_BAAAHH010000028.1"/>
</dbReference>
<dbReference type="SUPFAM" id="SSF51206">
    <property type="entry name" value="cAMP-binding domain-like"/>
    <property type="match status" value="1"/>
</dbReference>
<dbReference type="InterPro" id="IPR000595">
    <property type="entry name" value="cNMP-bd_dom"/>
</dbReference>
<dbReference type="CDD" id="cd00038">
    <property type="entry name" value="CAP_ED"/>
    <property type="match status" value="1"/>
</dbReference>
<dbReference type="InterPro" id="IPR012318">
    <property type="entry name" value="HTH_CRP"/>
</dbReference>
<dbReference type="EMBL" id="BAAAHH010000028">
    <property type="protein sequence ID" value="GAA0962897.1"/>
    <property type="molecule type" value="Genomic_DNA"/>
</dbReference>
<evidence type="ECO:0000313" key="5">
    <source>
        <dbReference type="EMBL" id="GAA0962897.1"/>
    </source>
</evidence>
<evidence type="ECO:0000256" key="1">
    <source>
        <dbReference type="ARBA" id="ARBA00023015"/>
    </source>
</evidence>
<comment type="caution">
    <text evidence="5">The sequence shown here is derived from an EMBL/GenBank/DDBJ whole genome shotgun (WGS) entry which is preliminary data.</text>
</comment>
<dbReference type="Pfam" id="PF00027">
    <property type="entry name" value="cNMP_binding"/>
    <property type="match status" value="1"/>
</dbReference>
<dbReference type="SMART" id="SM00100">
    <property type="entry name" value="cNMP"/>
    <property type="match status" value="1"/>
</dbReference>
<dbReference type="PROSITE" id="PS50042">
    <property type="entry name" value="CNMP_BINDING_3"/>
    <property type="match status" value="1"/>
</dbReference>
<reference evidence="6" key="1">
    <citation type="journal article" date="2019" name="Int. J. Syst. Evol. Microbiol.">
        <title>The Global Catalogue of Microorganisms (GCM) 10K type strain sequencing project: providing services to taxonomists for standard genome sequencing and annotation.</title>
        <authorList>
            <consortium name="The Broad Institute Genomics Platform"/>
            <consortium name="The Broad Institute Genome Sequencing Center for Infectious Disease"/>
            <person name="Wu L."/>
            <person name="Ma J."/>
        </authorList>
    </citation>
    <scope>NUCLEOTIDE SEQUENCE [LARGE SCALE GENOMIC DNA]</scope>
    <source>
        <strain evidence="6">JCM 10696</strain>
    </source>
</reference>
<sequence length="213" mass="22454">MEFSAETWELLASAGTEVGYGAGESILRQGDPPTHVSVLLSGRVKVLTGSADGTVLLLAVRGPGELLGSMGVIGRHGRSASVVALEPCVTRVLGADRFRALIREHGLEEALLRRTMRRILEGEAWRAELAALPAGPRVARALERLAAPGADGLPEVCLDQTEIGQAVGLSRSMVAAALARFRKLGLVRTERRKIVIPDLPGLRTLAGSGQASI</sequence>
<organism evidence="5 6">
    <name type="scientific">Actinocorallia libanotica</name>
    <dbReference type="NCBI Taxonomy" id="46162"/>
    <lineage>
        <taxon>Bacteria</taxon>
        <taxon>Bacillati</taxon>
        <taxon>Actinomycetota</taxon>
        <taxon>Actinomycetes</taxon>
        <taxon>Streptosporangiales</taxon>
        <taxon>Thermomonosporaceae</taxon>
        <taxon>Actinocorallia</taxon>
    </lineage>
</organism>
<keyword evidence="3" id="KW-0804">Transcription</keyword>
<dbReference type="InterPro" id="IPR050397">
    <property type="entry name" value="Env_Response_Regulators"/>
</dbReference>
<proteinExistence type="predicted"/>
<protein>
    <submittedName>
        <fullName evidence="5">Crp/Fnr family transcriptional regulator</fullName>
    </submittedName>
</protein>
<dbReference type="InterPro" id="IPR014710">
    <property type="entry name" value="RmlC-like_jellyroll"/>
</dbReference>
<dbReference type="PANTHER" id="PTHR24567:SF74">
    <property type="entry name" value="HTH-TYPE TRANSCRIPTIONAL REGULATOR ARCR"/>
    <property type="match status" value="1"/>
</dbReference>
<evidence type="ECO:0000256" key="3">
    <source>
        <dbReference type="ARBA" id="ARBA00023163"/>
    </source>
</evidence>
<evidence type="ECO:0000313" key="6">
    <source>
        <dbReference type="Proteomes" id="UP001500665"/>
    </source>
</evidence>
<dbReference type="InterPro" id="IPR018490">
    <property type="entry name" value="cNMP-bd_dom_sf"/>
</dbReference>
<dbReference type="PANTHER" id="PTHR24567">
    <property type="entry name" value="CRP FAMILY TRANSCRIPTIONAL REGULATORY PROTEIN"/>
    <property type="match status" value="1"/>
</dbReference>
<feature type="domain" description="Cyclic nucleotide-binding" evidence="4">
    <location>
        <begin position="1"/>
        <end position="102"/>
    </location>
</feature>
<keyword evidence="2" id="KW-0238">DNA-binding</keyword>
<dbReference type="SUPFAM" id="SSF46785">
    <property type="entry name" value="Winged helix' DNA-binding domain"/>
    <property type="match status" value="1"/>
</dbReference>
<evidence type="ECO:0000256" key="2">
    <source>
        <dbReference type="ARBA" id="ARBA00023125"/>
    </source>
</evidence>
<dbReference type="Gene3D" id="2.60.120.10">
    <property type="entry name" value="Jelly Rolls"/>
    <property type="match status" value="1"/>
</dbReference>
<dbReference type="SMART" id="SM00419">
    <property type="entry name" value="HTH_CRP"/>
    <property type="match status" value="1"/>
</dbReference>